<organism evidence="2 3">
    <name type="scientific">Hibiscus sabdariffa</name>
    <name type="common">roselle</name>
    <dbReference type="NCBI Taxonomy" id="183260"/>
    <lineage>
        <taxon>Eukaryota</taxon>
        <taxon>Viridiplantae</taxon>
        <taxon>Streptophyta</taxon>
        <taxon>Embryophyta</taxon>
        <taxon>Tracheophyta</taxon>
        <taxon>Spermatophyta</taxon>
        <taxon>Magnoliopsida</taxon>
        <taxon>eudicotyledons</taxon>
        <taxon>Gunneridae</taxon>
        <taxon>Pentapetalae</taxon>
        <taxon>rosids</taxon>
        <taxon>malvids</taxon>
        <taxon>Malvales</taxon>
        <taxon>Malvaceae</taxon>
        <taxon>Malvoideae</taxon>
        <taxon>Hibiscus</taxon>
    </lineage>
</organism>
<proteinExistence type="predicted"/>
<evidence type="ECO:0000313" key="2">
    <source>
        <dbReference type="EMBL" id="KAK9010256.1"/>
    </source>
</evidence>
<sequence length="110" mass="11767">MGDCGQRPDSVAAAAKKEVAPKTPATASADDPCLVFTWLPRSWPCGSSCGQYWAPFGWQTDSALAGDKLGRPNGDLTIFMRPHKSLPNIALPFNIVFVYGSANYVGPSCF</sequence>
<accession>A0ABR2RBD0</accession>
<gene>
    <name evidence="2" type="ORF">V6N11_036769</name>
</gene>
<feature type="region of interest" description="Disordered" evidence="1">
    <location>
        <begin position="1"/>
        <end position="29"/>
    </location>
</feature>
<evidence type="ECO:0000313" key="3">
    <source>
        <dbReference type="Proteomes" id="UP001396334"/>
    </source>
</evidence>
<evidence type="ECO:0000256" key="1">
    <source>
        <dbReference type="SAM" id="MobiDB-lite"/>
    </source>
</evidence>
<name>A0ABR2RBD0_9ROSI</name>
<reference evidence="2 3" key="1">
    <citation type="journal article" date="2024" name="G3 (Bethesda)">
        <title>Genome assembly of Hibiscus sabdariffa L. provides insights into metabolisms of medicinal natural products.</title>
        <authorList>
            <person name="Kim T."/>
        </authorList>
    </citation>
    <scope>NUCLEOTIDE SEQUENCE [LARGE SCALE GENOMIC DNA]</scope>
    <source>
        <strain evidence="2">TK-2024</strain>
        <tissue evidence="2">Old leaves</tissue>
    </source>
</reference>
<protein>
    <submittedName>
        <fullName evidence="2">Uncharacterized protein</fullName>
    </submittedName>
</protein>
<dbReference type="Proteomes" id="UP001396334">
    <property type="component" value="Unassembled WGS sequence"/>
</dbReference>
<dbReference type="EMBL" id="JBBPBN010000024">
    <property type="protein sequence ID" value="KAK9010256.1"/>
    <property type="molecule type" value="Genomic_DNA"/>
</dbReference>
<comment type="caution">
    <text evidence="2">The sequence shown here is derived from an EMBL/GenBank/DDBJ whole genome shotgun (WGS) entry which is preliminary data.</text>
</comment>
<keyword evidence="3" id="KW-1185">Reference proteome</keyword>